<evidence type="ECO:0000256" key="2">
    <source>
        <dbReference type="PROSITE-ProRule" id="PRU00284"/>
    </source>
</evidence>
<evidence type="ECO:0000313" key="6">
    <source>
        <dbReference type="Proteomes" id="UP000027931"/>
    </source>
</evidence>
<dbReference type="InterPro" id="IPR004089">
    <property type="entry name" value="MCPsignal_dom"/>
</dbReference>
<dbReference type="PANTHER" id="PTHR32089:SF112">
    <property type="entry name" value="LYSOZYME-LIKE PROTEIN-RELATED"/>
    <property type="match status" value="1"/>
</dbReference>
<comment type="caution">
    <text evidence="5">The sequence shown here is derived from an EMBL/GenBank/DDBJ whole genome shotgun (WGS) entry which is preliminary data.</text>
</comment>
<dbReference type="Gene3D" id="3.30.450.20">
    <property type="entry name" value="PAS domain"/>
    <property type="match status" value="1"/>
</dbReference>
<dbReference type="Pfam" id="PF00015">
    <property type="entry name" value="MCPsignal"/>
    <property type="match status" value="1"/>
</dbReference>
<dbReference type="SMART" id="SM00086">
    <property type="entry name" value="PAC"/>
    <property type="match status" value="1"/>
</dbReference>
<reference evidence="5 6" key="1">
    <citation type="journal article" date="2013" name="Int. J. Syst. Evol. Microbiol.">
        <title>Tumebacillus flagellatus sp. nov., an alpha-amylase/pullulanase-producing bacterium isolated from cassava wastewater.</title>
        <authorList>
            <person name="Wang Q."/>
            <person name="Xie N."/>
            <person name="Qin Y."/>
            <person name="Shen N."/>
            <person name="Zhu J."/>
            <person name="Mi H."/>
            <person name="Huang R."/>
        </authorList>
    </citation>
    <scope>NUCLEOTIDE SEQUENCE [LARGE SCALE GENOMIC DNA]</scope>
    <source>
        <strain evidence="5 6">GST4</strain>
    </source>
</reference>
<organism evidence="5 6">
    <name type="scientific">Tumebacillus flagellatus</name>
    <dbReference type="NCBI Taxonomy" id="1157490"/>
    <lineage>
        <taxon>Bacteria</taxon>
        <taxon>Bacillati</taxon>
        <taxon>Bacillota</taxon>
        <taxon>Bacilli</taxon>
        <taxon>Bacillales</taxon>
        <taxon>Alicyclobacillaceae</taxon>
        <taxon>Tumebacillus</taxon>
    </lineage>
</organism>
<dbReference type="SUPFAM" id="SSF55785">
    <property type="entry name" value="PYP-like sensor domain (PAS domain)"/>
    <property type="match status" value="1"/>
</dbReference>
<dbReference type="AlphaFoldDB" id="A0A074LUP3"/>
<keyword evidence="6" id="KW-1185">Reference proteome</keyword>
<dbReference type="PROSITE" id="PS50113">
    <property type="entry name" value="PAC"/>
    <property type="match status" value="1"/>
</dbReference>
<dbReference type="NCBIfam" id="TIGR00229">
    <property type="entry name" value="sensory_box"/>
    <property type="match status" value="1"/>
</dbReference>
<dbReference type="STRING" id="1157490.EL26_03740"/>
<dbReference type="Gene3D" id="1.10.287.950">
    <property type="entry name" value="Methyl-accepting chemotaxis protein"/>
    <property type="match status" value="1"/>
</dbReference>
<dbReference type="InterPro" id="IPR001610">
    <property type="entry name" value="PAC"/>
</dbReference>
<dbReference type="InterPro" id="IPR013656">
    <property type="entry name" value="PAS_4"/>
</dbReference>
<dbReference type="SUPFAM" id="SSF58104">
    <property type="entry name" value="Methyl-accepting chemotaxis protein (MCP) signaling domain"/>
    <property type="match status" value="1"/>
</dbReference>
<protein>
    <submittedName>
        <fullName evidence="5">Chemotaxis protein</fullName>
    </submittedName>
</protein>
<evidence type="ECO:0000259" key="3">
    <source>
        <dbReference type="PROSITE" id="PS50111"/>
    </source>
</evidence>
<dbReference type="OrthoDB" id="9765776at2"/>
<dbReference type="CDD" id="cd00130">
    <property type="entry name" value="PAS"/>
    <property type="match status" value="1"/>
</dbReference>
<proteinExistence type="predicted"/>
<dbReference type="GO" id="GO:0007165">
    <property type="term" value="P:signal transduction"/>
    <property type="evidence" value="ECO:0007669"/>
    <property type="project" value="UniProtKB-KW"/>
</dbReference>
<name>A0A074LUP3_9BACL</name>
<evidence type="ECO:0000259" key="4">
    <source>
        <dbReference type="PROSITE" id="PS50113"/>
    </source>
</evidence>
<dbReference type="PROSITE" id="PS50111">
    <property type="entry name" value="CHEMOTAXIS_TRANSDUC_2"/>
    <property type="match status" value="1"/>
</dbReference>
<gene>
    <name evidence="5" type="ORF">EL26_03740</name>
</gene>
<feature type="domain" description="PAC" evidence="4">
    <location>
        <begin position="77"/>
        <end position="131"/>
    </location>
</feature>
<dbReference type="eggNOG" id="COG0840">
    <property type="taxonomic scope" value="Bacteria"/>
</dbReference>
<accession>A0A074LUP3</accession>
<dbReference type="EMBL" id="JMIR01000003">
    <property type="protein sequence ID" value="KEO84639.1"/>
    <property type="molecule type" value="Genomic_DNA"/>
</dbReference>
<sequence>MDNQLNRLDVFAALERSLAMIEFNLEGQVLWVNEIFARAMGYRVVDMIGMHHRKFCTSEYAGSPAYQEFWKNLRQGKAVQDKVQRVAKDGRLLWLEATYTAVRNERGEILGIVKVATDITAREESTLQLTGSLQYMADELRARAEEGIARSEDLSKAIQKSVDVAEDNMAVLALLVEEVKSIRGLVETIRRIAQQTNVLALNAAIEAARVGEAGRGFNVVADEVRKLARRVQETTEMVNTSVKNINSQVENIEAGTQLSQSTVVDSKRLIERANHEFVGIGQAAKELEEQSRLLAELF</sequence>
<keyword evidence="1 2" id="KW-0807">Transducer</keyword>
<dbReference type="GO" id="GO:0016020">
    <property type="term" value="C:membrane"/>
    <property type="evidence" value="ECO:0007669"/>
    <property type="project" value="InterPro"/>
</dbReference>
<dbReference type="SMART" id="SM00283">
    <property type="entry name" value="MA"/>
    <property type="match status" value="1"/>
</dbReference>
<dbReference type="InterPro" id="IPR000700">
    <property type="entry name" value="PAS-assoc_C"/>
</dbReference>
<dbReference type="RefSeq" id="WP_038084551.1">
    <property type="nucleotide sequence ID" value="NZ_JMIR01000003.1"/>
</dbReference>
<dbReference type="InterPro" id="IPR000014">
    <property type="entry name" value="PAS"/>
</dbReference>
<dbReference type="Pfam" id="PF08448">
    <property type="entry name" value="PAS_4"/>
    <property type="match status" value="1"/>
</dbReference>
<feature type="domain" description="Methyl-accepting transducer" evidence="3">
    <location>
        <begin position="118"/>
        <end position="298"/>
    </location>
</feature>
<dbReference type="PANTHER" id="PTHR32089">
    <property type="entry name" value="METHYL-ACCEPTING CHEMOTAXIS PROTEIN MCPB"/>
    <property type="match status" value="1"/>
</dbReference>
<evidence type="ECO:0000313" key="5">
    <source>
        <dbReference type="EMBL" id="KEO84639.1"/>
    </source>
</evidence>
<evidence type="ECO:0000256" key="1">
    <source>
        <dbReference type="ARBA" id="ARBA00023224"/>
    </source>
</evidence>
<dbReference type="Proteomes" id="UP000027931">
    <property type="component" value="Unassembled WGS sequence"/>
</dbReference>
<dbReference type="InterPro" id="IPR035965">
    <property type="entry name" value="PAS-like_dom_sf"/>
</dbReference>